<dbReference type="AlphaFoldDB" id="A0A0K8PMZ8"/>
<evidence type="ECO:0000313" key="2">
    <source>
        <dbReference type="EMBL" id="GAP49118.1"/>
    </source>
</evidence>
<dbReference type="EMBL" id="DF968291">
    <property type="protein sequence ID" value="GAP49118.1"/>
    <property type="molecule type" value="Genomic_DNA"/>
</dbReference>
<dbReference type="PATRIC" id="fig|146537.3.peg.4192"/>
<gene>
    <name evidence="2" type="ORF">SAZU_3982</name>
</gene>
<proteinExistence type="predicted"/>
<name>A0A0K8PMZ8_STRAJ</name>
<keyword evidence="3" id="KW-1185">Reference proteome</keyword>
<sequence length="76" mass="8362">MLCEYYSEDGRRMRSMVGGEPDFPEVGDQLELIYDAQHPGHAVRWTERRSPITVGVAWTSVAALLIAVGTLGALLT</sequence>
<reference evidence="2" key="1">
    <citation type="journal article" date="2015" name="Genome Announc.">
        <title>Draft Genome Sequence of Thiostrepton-Producing Streptomyces azureus ATCC 14921.</title>
        <authorList>
            <person name="Sakihara K."/>
            <person name="Maeda J."/>
            <person name="Tashiro K."/>
            <person name="Fujino Y."/>
            <person name="Kuhara S."/>
            <person name="Ohshima T."/>
            <person name="Ogata S."/>
            <person name="Doi K."/>
        </authorList>
    </citation>
    <scope>NUCLEOTIDE SEQUENCE [LARGE SCALE GENOMIC DNA]</scope>
    <source>
        <strain evidence="2">ATCC14921</strain>
    </source>
</reference>
<organism evidence="2 3">
    <name type="scientific">Streptomyces azureus</name>
    <dbReference type="NCBI Taxonomy" id="146537"/>
    <lineage>
        <taxon>Bacteria</taxon>
        <taxon>Bacillati</taxon>
        <taxon>Actinomycetota</taxon>
        <taxon>Actinomycetes</taxon>
        <taxon>Kitasatosporales</taxon>
        <taxon>Streptomycetaceae</taxon>
        <taxon>Streptomyces</taxon>
    </lineage>
</organism>
<protein>
    <submittedName>
        <fullName evidence="2">Putative secreted protein</fullName>
    </submittedName>
</protein>
<keyword evidence="1" id="KW-0472">Membrane</keyword>
<accession>A0A0K8PMZ8</accession>
<keyword evidence="1" id="KW-0812">Transmembrane</keyword>
<keyword evidence="1" id="KW-1133">Transmembrane helix</keyword>
<evidence type="ECO:0000256" key="1">
    <source>
        <dbReference type="SAM" id="Phobius"/>
    </source>
</evidence>
<feature type="transmembrane region" description="Helical" evidence="1">
    <location>
        <begin position="54"/>
        <end position="75"/>
    </location>
</feature>
<evidence type="ECO:0000313" key="3">
    <source>
        <dbReference type="Proteomes" id="UP000053859"/>
    </source>
</evidence>
<dbReference type="Proteomes" id="UP000053859">
    <property type="component" value="Unassembled WGS sequence"/>
</dbReference>